<name>A0A8X8IDQ5_9BACT</name>
<evidence type="ECO:0000313" key="2">
    <source>
        <dbReference type="Proteomes" id="UP000198711"/>
    </source>
</evidence>
<proteinExistence type="predicted"/>
<accession>A0A8X8IDQ5</accession>
<sequence>MAKQNEKEEIAMRIKAIKDMLYRHANVTQEAKDTVFKNLHEHIPDVISFFKSFPDNAIKKAIEEDTK</sequence>
<dbReference type="Proteomes" id="UP000198711">
    <property type="component" value="Unassembled WGS sequence"/>
</dbReference>
<dbReference type="EMBL" id="FNNO01000001">
    <property type="protein sequence ID" value="SDW18494.1"/>
    <property type="molecule type" value="Genomic_DNA"/>
</dbReference>
<protein>
    <submittedName>
        <fullName evidence="1">Uncharacterized protein</fullName>
    </submittedName>
</protein>
<reference evidence="1 2" key="1">
    <citation type="submission" date="2016-10" db="EMBL/GenBank/DDBJ databases">
        <authorList>
            <person name="Varghese N."/>
            <person name="Submissions S."/>
        </authorList>
    </citation>
    <scope>NUCLEOTIDE SEQUENCE [LARGE SCALE GENOMIC DNA]</scope>
    <source>
        <strain evidence="1 2">DSM 25353</strain>
    </source>
</reference>
<gene>
    <name evidence="1" type="ORF">SAMN05444410_101451</name>
</gene>
<organism evidence="1 2">
    <name type="scientific">Hydrobacter penzbergensis</name>
    <dbReference type="NCBI Taxonomy" id="1235997"/>
    <lineage>
        <taxon>Bacteria</taxon>
        <taxon>Pseudomonadati</taxon>
        <taxon>Bacteroidota</taxon>
        <taxon>Chitinophagia</taxon>
        <taxon>Chitinophagales</taxon>
        <taxon>Chitinophagaceae</taxon>
        <taxon>Hydrobacter</taxon>
    </lineage>
</organism>
<dbReference type="RefSeq" id="WP_092721589.1">
    <property type="nucleotide sequence ID" value="NZ_FNNO01000001.1"/>
</dbReference>
<comment type="caution">
    <text evidence="1">The sequence shown here is derived from an EMBL/GenBank/DDBJ whole genome shotgun (WGS) entry which is preliminary data.</text>
</comment>
<dbReference type="AlphaFoldDB" id="A0A8X8IDQ5"/>
<evidence type="ECO:0000313" key="1">
    <source>
        <dbReference type="EMBL" id="SDW18494.1"/>
    </source>
</evidence>
<keyword evidence="2" id="KW-1185">Reference proteome</keyword>